<name>A0A5D0CZQ4_9BACL</name>
<dbReference type="InterPro" id="IPR000182">
    <property type="entry name" value="GNAT_dom"/>
</dbReference>
<evidence type="ECO:0000256" key="1">
    <source>
        <dbReference type="ARBA" id="ARBA00022679"/>
    </source>
</evidence>
<evidence type="ECO:0000313" key="5">
    <source>
        <dbReference type="Proteomes" id="UP000325218"/>
    </source>
</evidence>
<dbReference type="EMBL" id="VSDO01000001">
    <property type="protein sequence ID" value="TYA15589.1"/>
    <property type="molecule type" value="Genomic_DNA"/>
</dbReference>
<proteinExistence type="predicted"/>
<dbReference type="Proteomes" id="UP000325218">
    <property type="component" value="Unassembled WGS sequence"/>
</dbReference>
<sequence length="290" mass="33365">MPMLGELYQAVMRNKDALFWWVGDEDNWENVYCAFEHGRMIAKGQVAVINVVPPGRSTACKHSIYLNLKTVPEREGDTVLLDRVYSHLFARSLALKKSLSTEYGTLLCMGNDAGEEVNTRYFTDKGYRPLHSLFCMSRDLHEPIPEPAPVPEFDYSCWRMESAREEREYLQIEAEIWPDTPLGLERLREYKGKDLWTSLVIRQEDRIVAGLMAWREGDEGTIEDVFVREPWRKRGLAKVLLAQGLLYLKAHGLSRANLMVHTANASALSLYESLGFRATKEERRYGVDLE</sequence>
<dbReference type="PANTHER" id="PTHR43420">
    <property type="entry name" value="ACETYLTRANSFERASE"/>
    <property type="match status" value="1"/>
</dbReference>
<dbReference type="CDD" id="cd04301">
    <property type="entry name" value="NAT_SF"/>
    <property type="match status" value="1"/>
</dbReference>
<dbReference type="InterPro" id="IPR050680">
    <property type="entry name" value="YpeA/RimI_acetyltransf"/>
</dbReference>
<dbReference type="InterPro" id="IPR016181">
    <property type="entry name" value="Acyl_CoA_acyltransferase"/>
</dbReference>
<comment type="caution">
    <text evidence="4">The sequence shown here is derived from an EMBL/GenBank/DDBJ whole genome shotgun (WGS) entry which is preliminary data.</text>
</comment>
<keyword evidence="5" id="KW-1185">Reference proteome</keyword>
<dbReference type="GO" id="GO:0016747">
    <property type="term" value="F:acyltransferase activity, transferring groups other than amino-acyl groups"/>
    <property type="evidence" value="ECO:0007669"/>
    <property type="project" value="InterPro"/>
</dbReference>
<dbReference type="OrthoDB" id="1897483at2"/>
<evidence type="ECO:0000313" key="4">
    <source>
        <dbReference type="EMBL" id="TYA15589.1"/>
    </source>
</evidence>
<evidence type="ECO:0000256" key="2">
    <source>
        <dbReference type="ARBA" id="ARBA00023315"/>
    </source>
</evidence>
<dbReference type="SUPFAM" id="SSF55729">
    <property type="entry name" value="Acyl-CoA N-acyltransferases (Nat)"/>
    <property type="match status" value="1"/>
</dbReference>
<feature type="domain" description="N-acetyltransferase" evidence="3">
    <location>
        <begin position="156"/>
        <end position="290"/>
    </location>
</feature>
<keyword evidence="2" id="KW-0012">Acyltransferase</keyword>
<gene>
    <name evidence="4" type="ORF">FRY98_05415</name>
</gene>
<evidence type="ECO:0000259" key="3">
    <source>
        <dbReference type="PROSITE" id="PS51186"/>
    </source>
</evidence>
<reference evidence="4 5" key="1">
    <citation type="submission" date="2019-08" db="EMBL/GenBank/DDBJ databases">
        <title>Genome sequencing of Paenibacillus faecis DSM 23593(T).</title>
        <authorList>
            <person name="Kook J.-K."/>
            <person name="Park S.-N."/>
            <person name="Lim Y.K."/>
        </authorList>
    </citation>
    <scope>NUCLEOTIDE SEQUENCE [LARGE SCALE GENOMIC DNA]</scope>
    <source>
        <strain evidence="4 5">DSM 23593</strain>
    </source>
</reference>
<keyword evidence="1 4" id="KW-0808">Transferase</keyword>
<dbReference type="PROSITE" id="PS51186">
    <property type="entry name" value="GNAT"/>
    <property type="match status" value="1"/>
</dbReference>
<dbReference type="AlphaFoldDB" id="A0A5D0CZQ4"/>
<dbReference type="Gene3D" id="3.40.630.30">
    <property type="match status" value="1"/>
</dbReference>
<accession>A0A5D0CZQ4</accession>
<organism evidence="4 5">
    <name type="scientific">Paenibacillus faecis</name>
    <dbReference type="NCBI Taxonomy" id="862114"/>
    <lineage>
        <taxon>Bacteria</taxon>
        <taxon>Bacillati</taxon>
        <taxon>Bacillota</taxon>
        <taxon>Bacilli</taxon>
        <taxon>Bacillales</taxon>
        <taxon>Paenibacillaceae</taxon>
        <taxon>Paenibacillus</taxon>
    </lineage>
</organism>
<dbReference type="Pfam" id="PF00583">
    <property type="entry name" value="Acetyltransf_1"/>
    <property type="match status" value="1"/>
</dbReference>
<protein>
    <submittedName>
        <fullName evidence="4">GNAT family N-acetyltransferase</fullName>
    </submittedName>
</protein>